<evidence type="ECO:0008006" key="5">
    <source>
        <dbReference type="Google" id="ProtNLM"/>
    </source>
</evidence>
<dbReference type="GO" id="GO:0005829">
    <property type="term" value="C:cytosol"/>
    <property type="evidence" value="ECO:0007669"/>
    <property type="project" value="TreeGrafter"/>
</dbReference>
<keyword evidence="2" id="KW-0808">Transferase</keyword>
<dbReference type="SUPFAM" id="SSF53756">
    <property type="entry name" value="UDP-Glycosyltransferase/glycogen phosphorylase"/>
    <property type="match status" value="1"/>
</dbReference>
<accession>A0AAV9N7D4</accession>
<dbReference type="AlphaFoldDB" id="A0AAV9N7D4"/>
<dbReference type="PANTHER" id="PTHR10788:SF106">
    <property type="entry name" value="BCDNA.GH08860"/>
    <property type="match status" value="1"/>
</dbReference>
<dbReference type="Gene3D" id="3.40.50.2000">
    <property type="entry name" value="Glycogen Phosphorylase B"/>
    <property type="match status" value="2"/>
</dbReference>
<keyword evidence="1" id="KW-0328">Glycosyltransferase</keyword>
<evidence type="ECO:0000256" key="2">
    <source>
        <dbReference type="ARBA" id="ARBA00022679"/>
    </source>
</evidence>
<sequence length="1126" mass="125723">MATQTPPPTPDIVPITSPLANQRLTVVSNRLPVTIEKGNDGEYTFKESCGGLATGMSGVKREFDMIWYGWPGAEIPLEEESKISQALLDQHNAVPVPLGEDLAEAYYNGFSNSTLWPLFHYQPNSMRFLRDEWKAYCQVNHIFAEKLAKEISDGDVVWIHDYHLMLLPQMLSDAARKLSKTITIGFFLHIPFPSGDMFKVLPVWREILEGLVGCKTIGFHTEAYAQNFARTCCDYLDFNQCQNGVERYGKVVRLGVYPIGIDVPKFLDHVGSESTSSQIRDLRSEYNVEKLVIGVDRLDYTKGIPQKITAFEQFLETYPQNIGRISMIQIAIPSRESVQDYKDLAINLHEQVKTLNQRFGTADYKPVHFLHQSVPFEQLIAMYAASDICLVSSIRDGLNLVSYEYVATQRNLDGVLLLSEFAGAADLLEGAVLFNPWDTECIVKALNRGVTMGAEERRTNQKKSEKHVLQNSRVSITTDGKRAGETPSVSAIEKQDSNVSRYGQALDSPYSNNDTFTDESTEAMSSSSASFLSVEQQSCKASSTDFLVDVLASYCADKSLGDKACFPKENDESGSTSSPLSAISAYKSATPLEEQLPDKFTAQGWLTNFLRGPNVLFRICNEAETWKLLDSIYANDCVAHTSKCSFWLQLAIGCQMTSPTANGIHAKLFASGHQYLEWCIEQADEVSPFWMVNPLMLACLYTVSHKPRSCWLTLGTAIRLAQVHKVDCEWESRGSLSKGEYERRREVWRAMISLDALHKSPRKRHKIYFVKMTPQELALPNDSIEVNLAKLAVLISRFQASLSQVQRNAGDKESFFRTLEAWASQLPQNLRYSANTNDSPSSQDVEAASLYLEMFYFASIMALSKAEFFASLSADMGYVPHNRLYSQTCIDASAAMAHIASTMLDRGFLVKGDWCVMTLLYHAGLVLVLSLKVPRISVRYKLQRVRRPCSQQQSLEASINVLSVCGPHNPLARQFCAVLCYYRNLLSSDEEAGAARTTRTDSSIMDYWSPTMASPTGLTMTTAAPISSSSSSFSNTPSSALFYPHFSSAEIKATPVLNDSTYNDLSQSADATYAQLSIQDPDWVEGMTTMLNHGTNYSFEMEPPSQSAYITPYYGYYGHPLPFTQP</sequence>
<evidence type="ECO:0000313" key="3">
    <source>
        <dbReference type="EMBL" id="KAK5049431.1"/>
    </source>
</evidence>
<protein>
    <recommendedName>
        <fullName evidence="5">Alpha,alpha-trehalose-phosphate synthase (UDP-forming)</fullName>
    </recommendedName>
</protein>
<keyword evidence="4" id="KW-1185">Reference proteome</keyword>
<name>A0AAV9N7D4_9EURO</name>
<evidence type="ECO:0000256" key="1">
    <source>
        <dbReference type="ARBA" id="ARBA00022676"/>
    </source>
</evidence>
<dbReference type="FunFam" id="3.40.50.2000:FF:000010">
    <property type="entry name" value="Alpha,alpha-trehalose-phosphate synthase"/>
    <property type="match status" value="1"/>
</dbReference>
<dbReference type="Proteomes" id="UP001358417">
    <property type="component" value="Unassembled WGS sequence"/>
</dbReference>
<proteinExistence type="predicted"/>
<organism evidence="3 4">
    <name type="scientific">Exophiala bonariae</name>
    <dbReference type="NCBI Taxonomy" id="1690606"/>
    <lineage>
        <taxon>Eukaryota</taxon>
        <taxon>Fungi</taxon>
        <taxon>Dikarya</taxon>
        <taxon>Ascomycota</taxon>
        <taxon>Pezizomycotina</taxon>
        <taxon>Eurotiomycetes</taxon>
        <taxon>Chaetothyriomycetidae</taxon>
        <taxon>Chaetothyriales</taxon>
        <taxon>Herpotrichiellaceae</taxon>
        <taxon>Exophiala</taxon>
    </lineage>
</organism>
<reference evidence="3 4" key="1">
    <citation type="submission" date="2023-08" db="EMBL/GenBank/DDBJ databases">
        <title>Black Yeasts Isolated from many extreme environments.</title>
        <authorList>
            <person name="Coleine C."/>
            <person name="Stajich J.E."/>
            <person name="Selbmann L."/>
        </authorList>
    </citation>
    <scope>NUCLEOTIDE SEQUENCE [LARGE SCALE GENOMIC DNA]</scope>
    <source>
        <strain evidence="3 4">CCFEE 5792</strain>
    </source>
</reference>
<gene>
    <name evidence="3" type="ORF">LTR84_004360</name>
</gene>
<comment type="caution">
    <text evidence="3">The sequence shown here is derived from an EMBL/GenBank/DDBJ whole genome shotgun (WGS) entry which is preliminary data.</text>
</comment>
<dbReference type="GO" id="GO:0003825">
    <property type="term" value="F:alpha,alpha-trehalose-phosphate synthase (UDP-forming) activity"/>
    <property type="evidence" value="ECO:0007669"/>
    <property type="project" value="TreeGrafter"/>
</dbReference>
<dbReference type="InterPro" id="IPR001830">
    <property type="entry name" value="Glyco_trans_20"/>
</dbReference>
<dbReference type="GO" id="GO:0004805">
    <property type="term" value="F:trehalose-phosphatase activity"/>
    <property type="evidence" value="ECO:0007669"/>
    <property type="project" value="TreeGrafter"/>
</dbReference>
<dbReference type="CDD" id="cd03788">
    <property type="entry name" value="GT20_TPS"/>
    <property type="match status" value="1"/>
</dbReference>
<dbReference type="GeneID" id="89972538"/>
<evidence type="ECO:0000313" key="4">
    <source>
        <dbReference type="Proteomes" id="UP001358417"/>
    </source>
</evidence>
<dbReference type="CDD" id="cd12148">
    <property type="entry name" value="fungal_TF_MHR"/>
    <property type="match status" value="1"/>
</dbReference>
<dbReference type="GO" id="GO:0005992">
    <property type="term" value="P:trehalose biosynthetic process"/>
    <property type="evidence" value="ECO:0007669"/>
    <property type="project" value="InterPro"/>
</dbReference>
<dbReference type="RefSeq" id="XP_064704476.1">
    <property type="nucleotide sequence ID" value="XM_064847937.1"/>
</dbReference>
<dbReference type="EMBL" id="JAVRRD010000019">
    <property type="protein sequence ID" value="KAK5049431.1"/>
    <property type="molecule type" value="Genomic_DNA"/>
</dbReference>
<dbReference type="PANTHER" id="PTHR10788">
    <property type="entry name" value="TREHALOSE-6-PHOSPHATE SYNTHASE"/>
    <property type="match status" value="1"/>
</dbReference>
<dbReference type="Pfam" id="PF00982">
    <property type="entry name" value="Glyco_transf_20"/>
    <property type="match status" value="1"/>
</dbReference>